<gene>
    <name evidence="1" type="ORF">PIB30_050523</name>
</gene>
<dbReference type="EMBL" id="JASCZI010121177">
    <property type="protein sequence ID" value="MED6160332.1"/>
    <property type="molecule type" value="Genomic_DNA"/>
</dbReference>
<reference evidence="1 2" key="1">
    <citation type="journal article" date="2023" name="Plants (Basel)">
        <title>Bridging the Gap: Combining Genomics and Transcriptomics Approaches to Understand Stylosanthes scabra, an Orphan Legume from the Brazilian Caatinga.</title>
        <authorList>
            <person name="Ferreira-Neto J.R.C."/>
            <person name="da Silva M.D."/>
            <person name="Binneck E."/>
            <person name="de Melo N.F."/>
            <person name="da Silva R.H."/>
            <person name="de Melo A.L.T.M."/>
            <person name="Pandolfi V."/>
            <person name="Bustamante F.O."/>
            <person name="Brasileiro-Vidal A.C."/>
            <person name="Benko-Iseppon A.M."/>
        </authorList>
    </citation>
    <scope>NUCLEOTIDE SEQUENCE [LARGE SCALE GENOMIC DNA]</scope>
    <source>
        <tissue evidence="1">Leaves</tissue>
    </source>
</reference>
<accession>A0ABU6UHZ9</accession>
<keyword evidence="2" id="KW-1185">Reference proteome</keyword>
<comment type="caution">
    <text evidence="1">The sequence shown here is derived from an EMBL/GenBank/DDBJ whole genome shotgun (WGS) entry which is preliminary data.</text>
</comment>
<protein>
    <submittedName>
        <fullName evidence="1">Uncharacterized protein</fullName>
    </submittedName>
</protein>
<sequence>MTVLPTIPLPPFRCNARRLSVLNAQRSTLNCSLLPDTYFQNRHNSLMHSPVASQRSLLQTATTPSPQSTEFCNGMEDRLATKTKIKASAVASDGPEAMEVGSTVATAVSLFSKLSAVARAASINIS</sequence>
<dbReference type="Proteomes" id="UP001341840">
    <property type="component" value="Unassembled WGS sequence"/>
</dbReference>
<proteinExistence type="predicted"/>
<evidence type="ECO:0000313" key="1">
    <source>
        <dbReference type="EMBL" id="MED6160332.1"/>
    </source>
</evidence>
<name>A0ABU6UHZ9_9FABA</name>
<organism evidence="1 2">
    <name type="scientific">Stylosanthes scabra</name>
    <dbReference type="NCBI Taxonomy" id="79078"/>
    <lineage>
        <taxon>Eukaryota</taxon>
        <taxon>Viridiplantae</taxon>
        <taxon>Streptophyta</taxon>
        <taxon>Embryophyta</taxon>
        <taxon>Tracheophyta</taxon>
        <taxon>Spermatophyta</taxon>
        <taxon>Magnoliopsida</taxon>
        <taxon>eudicotyledons</taxon>
        <taxon>Gunneridae</taxon>
        <taxon>Pentapetalae</taxon>
        <taxon>rosids</taxon>
        <taxon>fabids</taxon>
        <taxon>Fabales</taxon>
        <taxon>Fabaceae</taxon>
        <taxon>Papilionoideae</taxon>
        <taxon>50 kb inversion clade</taxon>
        <taxon>dalbergioids sensu lato</taxon>
        <taxon>Dalbergieae</taxon>
        <taxon>Pterocarpus clade</taxon>
        <taxon>Stylosanthes</taxon>
    </lineage>
</organism>
<evidence type="ECO:0000313" key="2">
    <source>
        <dbReference type="Proteomes" id="UP001341840"/>
    </source>
</evidence>